<dbReference type="Pfam" id="PF07606">
    <property type="entry name" value="DUF1569"/>
    <property type="match status" value="1"/>
</dbReference>
<keyword evidence="2" id="KW-1185">Reference proteome</keyword>
<dbReference type="InterPro" id="IPR011463">
    <property type="entry name" value="DUF1569"/>
</dbReference>
<organism evidence="1 2">
    <name type="scientific">Pustulibacterium marinum</name>
    <dbReference type="NCBI Taxonomy" id="1224947"/>
    <lineage>
        <taxon>Bacteria</taxon>
        <taxon>Pseudomonadati</taxon>
        <taxon>Bacteroidota</taxon>
        <taxon>Flavobacteriia</taxon>
        <taxon>Flavobacteriales</taxon>
        <taxon>Flavobacteriaceae</taxon>
        <taxon>Pustulibacterium</taxon>
    </lineage>
</organism>
<dbReference type="STRING" id="1224947.SAMN05216480_101660"/>
<sequence>MKSIFENESYQEILDRLEKLTPESVAQWGKMNVSQMIVHCQKPLELALGKIQLKKPNFLMGFMLKQMSSSLYNDKPWKQGLPTAKEFVIVDVKDFLSEKEKLVSLIKQMHERKDSSETFPVHPYFGKFTHEQWGKASYKHLDHHLTQFGV</sequence>
<dbReference type="AlphaFoldDB" id="A0A1I7F5R4"/>
<reference evidence="1 2" key="1">
    <citation type="submission" date="2016-10" db="EMBL/GenBank/DDBJ databases">
        <authorList>
            <person name="de Groot N.N."/>
        </authorList>
    </citation>
    <scope>NUCLEOTIDE SEQUENCE [LARGE SCALE GENOMIC DNA]</scope>
    <source>
        <strain evidence="1 2">CGMCC 1.12333</strain>
    </source>
</reference>
<protein>
    <recommendedName>
        <fullName evidence="3">DUF1569 domain-containing protein</fullName>
    </recommendedName>
</protein>
<dbReference type="Proteomes" id="UP000199138">
    <property type="component" value="Unassembled WGS sequence"/>
</dbReference>
<dbReference type="RefSeq" id="WP_093022929.1">
    <property type="nucleotide sequence ID" value="NZ_FPBK01000001.1"/>
</dbReference>
<dbReference type="OrthoDB" id="2599194at2"/>
<name>A0A1I7F5R4_9FLAO</name>
<gene>
    <name evidence="1" type="ORF">SAMN05216480_101660</name>
</gene>
<proteinExistence type="predicted"/>
<dbReference type="EMBL" id="FPBK01000001">
    <property type="protein sequence ID" value="SFU31532.1"/>
    <property type="molecule type" value="Genomic_DNA"/>
</dbReference>
<accession>A0A1I7F5R4</accession>
<dbReference type="InterPro" id="IPR034660">
    <property type="entry name" value="DinB/YfiT-like"/>
</dbReference>
<dbReference type="Gene3D" id="1.20.120.450">
    <property type="entry name" value="dinb family like domain"/>
    <property type="match status" value="1"/>
</dbReference>
<evidence type="ECO:0000313" key="1">
    <source>
        <dbReference type="EMBL" id="SFU31532.1"/>
    </source>
</evidence>
<evidence type="ECO:0000313" key="2">
    <source>
        <dbReference type="Proteomes" id="UP000199138"/>
    </source>
</evidence>
<evidence type="ECO:0008006" key="3">
    <source>
        <dbReference type="Google" id="ProtNLM"/>
    </source>
</evidence>